<evidence type="ECO:0000313" key="3">
    <source>
        <dbReference type="Proteomes" id="UP000828251"/>
    </source>
</evidence>
<keyword evidence="3" id="KW-1185">Reference proteome</keyword>
<protein>
    <submittedName>
        <fullName evidence="2">Uncharacterized protein</fullName>
    </submittedName>
</protein>
<dbReference type="Proteomes" id="UP000828251">
    <property type="component" value="Unassembled WGS sequence"/>
</dbReference>
<organism evidence="2 3">
    <name type="scientific">Gossypium stocksii</name>
    <dbReference type="NCBI Taxonomy" id="47602"/>
    <lineage>
        <taxon>Eukaryota</taxon>
        <taxon>Viridiplantae</taxon>
        <taxon>Streptophyta</taxon>
        <taxon>Embryophyta</taxon>
        <taxon>Tracheophyta</taxon>
        <taxon>Spermatophyta</taxon>
        <taxon>Magnoliopsida</taxon>
        <taxon>eudicotyledons</taxon>
        <taxon>Gunneridae</taxon>
        <taxon>Pentapetalae</taxon>
        <taxon>rosids</taxon>
        <taxon>malvids</taxon>
        <taxon>Malvales</taxon>
        <taxon>Malvaceae</taxon>
        <taxon>Malvoideae</taxon>
        <taxon>Gossypium</taxon>
    </lineage>
</organism>
<proteinExistence type="predicted"/>
<dbReference type="EMBL" id="JAIQCV010000007">
    <property type="protein sequence ID" value="KAH1081935.1"/>
    <property type="molecule type" value="Genomic_DNA"/>
</dbReference>
<evidence type="ECO:0000313" key="2">
    <source>
        <dbReference type="EMBL" id="KAH1081935.1"/>
    </source>
</evidence>
<dbReference type="AlphaFoldDB" id="A0A9D3VEP6"/>
<feature type="region of interest" description="Disordered" evidence="1">
    <location>
        <begin position="1"/>
        <end position="32"/>
    </location>
</feature>
<accession>A0A9D3VEP6</accession>
<feature type="compositionally biased region" description="Basic and acidic residues" evidence="1">
    <location>
        <begin position="1"/>
        <end position="20"/>
    </location>
</feature>
<evidence type="ECO:0000256" key="1">
    <source>
        <dbReference type="SAM" id="MobiDB-lite"/>
    </source>
</evidence>
<comment type="caution">
    <text evidence="2">The sequence shown here is derived from an EMBL/GenBank/DDBJ whole genome shotgun (WGS) entry which is preliminary data.</text>
</comment>
<gene>
    <name evidence="2" type="ORF">J1N35_021696</name>
</gene>
<reference evidence="2 3" key="1">
    <citation type="journal article" date="2021" name="Plant Biotechnol. J.">
        <title>Multi-omics assisted identification of the key and species-specific regulatory components of drought-tolerant mechanisms in Gossypium stocksii.</title>
        <authorList>
            <person name="Yu D."/>
            <person name="Ke L."/>
            <person name="Zhang D."/>
            <person name="Wu Y."/>
            <person name="Sun Y."/>
            <person name="Mei J."/>
            <person name="Sun J."/>
            <person name="Sun Y."/>
        </authorList>
    </citation>
    <scope>NUCLEOTIDE SEQUENCE [LARGE SCALE GENOMIC DNA]</scope>
    <source>
        <strain evidence="3">cv. E1</strain>
        <tissue evidence="2">Leaf</tissue>
    </source>
</reference>
<sequence length="76" mass="8341">MGKGDERENDGDNKKSRGERDEDDVVGGTKADTKVDTIGLLGGEQMFQWSKGQTRVNTTAVVVINELFNIDNHCCP</sequence>
<name>A0A9D3VEP6_9ROSI</name>